<feature type="transmembrane region" description="Helical" evidence="1">
    <location>
        <begin position="150"/>
        <end position="175"/>
    </location>
</feature>
<dbReference type="EMBL" id="OX458333">
    <property type="protein sequence ID" value="CAI8961656.1"/>
    <property type="molecule type" value="Genomic_DNA"/>
</dbReference>
<feature type="transmembrane region" description="Helical" evidence="1">
    <location>
        <begin position="52"/>
        <end position="75"/>
    </location>
</feature>
<dbReference type="RefSeq" id="WP_026609967.1">
    <property type="nucleotide sequence ID" value="NZ_OX458333.1"/>
</dbReference>
<keyword evidence="1" id="KW-0812">Transmembrane</keyword>
<organism evidence="2 3">
    <name type="scientific">Methylocaldum szegediense</name>
    <dbReference type="NCBI Taxonomy" id="73780"/>
    <lineage>
        <taxon>Bacteria</taxon>
        <taxon>Pseudomonadati</taxon>
        <taxon>Pseudomonadota</taxon>
        <taxon>Gammaproteobacteria</taxon>
        <taxon>Methylococcales</taxon>
        <taxon>Methylococcaceae</taxon>
        <taxon>Methylocaldum</taxon>
    </lineage>
</organism>
<feature type="transmembrane region" description="Helical" evidence="1">
    <location>
        <begin position="12"/>
        <end position="32"/>
    </location>
</feature>
<sequence length="188" mass="20306">MRTISYRKWIDYVAGFFSLAAWITLFGSGLLISSGPYRSKLATSFSWTDLAAAVSLYTYTNVALLTCLAGVIGGVSSRLTFRKFEPISETQSESTLPDGQSVSISIAYRVESPLASMCRSFLVYLLYIAGLAIGIPGGTDALSDTNPAQYLRIAGLLSLLGFAVGYDPTLFHAILANIPAPIRKKTRE</sequence>
<evidence type="ECO:0000313" key="2">
    <source>
        <dbReference type="EMBL" id="CAI8961656.1"/>
    </source>
</evidence>
<gene>
    <name evidence="2" type="ORF">MSZNOR_4673</name>
</gene>
<keyword evidence="3" id="KW-1185">Reference proteome</keyword>
<evidence type="ECO:0000256" key="1">
    <source>
        <dbReference type="SAM" id="Phobius"/>
    </source>
</evidence>
<dbReference type="Proteomes" id="UP001162030">
    <property type="component" value="Chromosome"/>
</dbReference>
<protein>
    <submittedName>
        <fullName evidence="2">Uncharacterized protein</fullName>
    </submittedName>
</protein>
<accession>A0ABN8XBR6</accession>
<proteinExistence type="predicted"/>
<name>A0ABN8XBR6_9GAMM</name>
<evidence type="ECO:0000313" key="3">
    <source>
        <dbReference type="Proteomes" id="UP001162030"/>
    </source>
</evidence>
<keyword evidence="1" id="KW-0472">Membrane</keyword>
<feature type="transmembrane region" description="Helical" evidence="1">
    <location>
        <begin position="121"/>
        <end position="138"/>
    </location>
</feature>
<keyword evidence="1" id="KW-1133">Transmembrane helix</keyword>
<reference evidence="2 3" key="1">
    <citation type="submission" date="2023-03" db="EMBL/GenBank/DDBJ databases">
        <authorList>
            <person name="Pearce D."/>
        </authorList>
    </citation>
    <scope>NUCLEOTIDE SEQUENCE [LARGE SCALE GENOMIC DNA]</scope>
    <source>
        <strain evidence="2">Msz</strain>
    </source>
</reference>